<feature type="compositionally biased region" description="Polar residues" evidence="9">
    <location>
        <begin position="761"/>
        <end position="779"/>
    </location>
</feature>
<evidence type="ECO:0000256" key="3">
    <source>
        <dbReference type="ARBA" id="ARBA00022723"/>
    </source>
</evidence>
<feature type="domain" description="RING-type" evidence="11">
    <location>
        <begin position="643"/>
        <end position="681"/>
    </location>
</feature>
<evidence type="ECO:0000313" key="12">
    <source>
        <dbReference type="EMBL" id="CAD6184604.1"/>
    </source>
</evidence>
<feature type="transmembrane region" description="Helical" evidence="10">
    <location>
        <begin position="558"/>
        <end position="582"/>
    </location>
</feature>
<dbReference type="GO" id="GO:0008270">
    <property type="term" value="F:zinc ion binding"/>
    <property type="evidence" value="ECO:0007669"/>
    <property type="project" value="UniProtKB-KW"/>
</dbReference>
<protein>
    <recommendedName>
        <fullName evidence="11">RING-type domain-containing protein</fullName>
    </recommendedName>
</protein>
<dbReference type="PANTHER" id="PTHR22763:SF191">
    <property type="entry name" value="RING FINGER PROTEIN 145 HOMOLOG"/>
    <property type="match status" value="1"/>
</dbReference>
<evidence type="ECO:0000256" key="2">
    <source>
        <dbReference type="ARBA" id="ARBA00022692"/>
    </source>
</evidence>
<evidence type="ECO:0000259" key="11">
    <source>
        <dbReference type="PROSITE" id="PS50089"/>
    </source>
</evidence>
<dbReference type="OrthoDB" id="4348522at2759"/>
<dbReference type="GO" id="GO:0036503">
    <property type="term" value="P:ERAD pathway"/>
    <property type="evidence" value="ECO:0007669"/>
    <property type="project" value="TreeGrafter"/>
</dbReference>
<feature type="region of interest" description="Disordered" evidence="9">
    <location>
        <begin position="759"/>
        <end position="779"/>
    </location>
</feature>
<dbReference type="Gene3D" id="3.30.40.10">
    <property type="entry name" value="Zinc/RING finger domain, C3HC4 (zinc finger)"/>
    <property type="match status" value="1"/>
</dbReference>
<dbReference type="InterPro" id="IPR001841">
    <property type="entry name" value="Znf_RING"/>
</dbReference>
<feature type="transmembrane region" description="Helical" evidence="10">
    <location>
        <begin position="488"/>
        <end position="512"/>
    </location>
</feature>
<evidence type="ECO:0000256" key="8">
    <source>
        <dbReference type="PROSITE-ProRule" id="PRU00175"/>
    </source>
</evidence>
<feature type="transmembrane region" description="Helical" evidence="10">
    <location>
        <begin position="276"/>
        <end position="296"/>
    </location>
</feature>
<dbReference type="EMBL" id="CAJGYM010000001">
    <property type="protein sequence ID" value="CAD6184604.1"/>
    <property type="molecule type" value="Genomic_DNA"/>
</dbReference>
<feature type="transmembrane region" description="Helical" evidence="10">
    <location>
        <begin position="588"/>
        <end position="605"/>
    </location>
</feature>
<dbReference type="PANTHER" id="PTHR22763">
    <property type="entry name" value="RING ZINC FINGER PROTEIN"/>
    <property type="match status" value="1"/>
</dbReference>
<evidence type="ECO:0000256" key="1">
    <source>
        <dbReference type="ARBA" id="ARBA00004141"/>
    </source>
</evidence>
<feature type="transmembrane region" description="Helical" evidence="10">
    <location>
        <begin position="184"/>
        <end position="207"/>
    </location>
</feature>
<keyword evidence="13" id="KW-1185">Reference proteome</keyword>
<feature type="transmembrane region" description="Helical" evidence="10">
    <location>
        <begin position="378"/>
        <end position="397"/>
    </location>
</feature>
<dbReference type="GO" id="GO:0061630">
    <property type="term" value="F:ubiquitin protein ligase activity"/>
    <property type="evidence" value="ECO:0007669"/>
    <property type="project" value="TreeGrafter"/>
</dbReference>
<keyword evidence="6 10" id="KW-1133">Transmembrane helix</keyword>
<evidence type="ECO:0000256" key="10">
    <source>
        <dbReference type="SAM" id="Phobius"/>
    </source>
</evidence>
<dbReference type="Pfam" id="PF13639">
    <property type="entry name" value="zf-RING_2"/>
    <property type="match status" value="1"/>
</dbReference>
<dbReference type="Proteomes" id="UP000835052">
    <property type="component" value="Unassembled WGS sequence"/>
</dbReference>
<evidence type="ECO:0000256" key="9">
    <source>
        <dbReference type="SAM" id="MobiDB-lite"/>
    </source>
</evidence>
<dbReference type="PROSITE" id="PS50089">
    <property type="entry name" value="ZF_RING_2"/>
    <property type="match status" value="1"/>
</dbReference>
<keyword evidence="7 10" id="KW-0472">Membrane</keyword>
<dbReference type="SUPFAM" id="SSF57850">
    <property type="entry name" value="RING/U-box"/>
    <property type="match status" value="1"/>
</dbReference>
<accession>A0A8S1GNW4</accession>
<feature type="transmembrane region" description="Helical" evidence="10">
    <location>
        <begin position="418"/>
        <end position="440"/>
    </location>
</feature>
<reference evidence="12" key="1">
    <citation type="submission" date="2020-10" db="EMBL/GenBank/DDBJ databases">
        <authorList>
            <person name="Kikuchi T."/>
        </authorList>
    </citation>
    <scope>NUCLEOTIDE SEQUENCE</scope>
    <source>
        <strain evidence="12">NKZ352</strain>
    </source>
</reference>
<dbReference type="Pfam" id="PF13705">
    <property type="entry name" value="TRC8_N"/>
    <property type="match status" value="1"/>
</dbReference>
<evidence type="ECO:0000256" key="5">
    <source>
        <dbReference type="ARBA" id="ARBA00022833"/>
    </source>
</evidence>
<keyword evidence="5" id="KW-0862">Zinc</keyword>
<gene>
    <name evidence="12" type="ORF">CAUJ_LOCUS523</name>
</gene>
<dbReference type="InterPro" id="IPR050731">
    <property type="entry name" value="HRD1_E3_ubiq-ligases"/>
</dbReference>
<dbReference type="SMART" id="SM00744">
    <property type="entry name" value="RINGv"/>
    <property type="match status" value="1"/>
</dbReference>
<keyword evidence="3" id="KW-0479">Metal-binding</keyword>
<feature type="transmembrane region" description="Helical" evidence="10">
    <location>
        <begin position="158"/>
        <end position="178"/>
    </location>
</feature>
<feature type="transmembrane region" description="Helical" evidence="10">
    <location>
        <begin position="334"/>
        <end position="352"/>
    </location>
</feature>
<dbReference type="GO" id="GO:0016020">
    <property type="term" value="C:membrane"/>
    <property type="evidence" value="ECO:0007669"/>
    <property type="project" value="UniProtKB-SubCell"/>
</dbReference>
<dbReference type="SMART" id="SM00184">
    <property type="entry name" value="RING"/>
    <property type="match status" value="1"/>
</dbReference>
<evidence type="ECO:0000256" key="4">
    <source>
        <dbReference type="ARBA" id="ARBA00022771"/>
    </source>
</evidence>
<dbReference type="AlphaFoldDB" id="A0A8S1GNW4"/>
<proteinExistence type="predicted"/>
<evidence type="ECO:0000256" key="6">
    <source>
        <dbReference type="ARBA" id="ARBA00022989"/>
    </source>
</evidence>
<sequence length="779" mass="88814">MRDGAEKNARSRRDKCEIAPTKKRDVCELVNVPPPTSRLSPLKSTIDRLCSTSLYVFRRKTIDKKKRIPSERQRSFSRSSINGPGDPKIKFMKEVAGNVLETVLRLPGLILLELWWRNHDMTFEEISQEMMNKAPFNSYFDTSTILDFVHRRNFDHSAAIILSHSVVVFSLMFLTLPLSRLFRMYSHALSLALFALAHYMSVTYVSLEMKSGDKELHLDDFIKLERHGFHFLAQMLVAVLQSFVLELETERWRIFLAMFSIPIVSRMCACPLEKLIIAHNISCCVAMVFICMYVLYRVPSILKSIRIAWVQMKAIFVIRGLAMGCATLWRRLRIAELLTFTWLTLFFLRLYVELYERRRPLVEAGKVLLAGVAESTNTPISLLSLAITISFVCKWVVDGAQLMIGGRREHGNVLVSSGCNYTGAVSLVLLCTQAGIFGMGPEQKTFLMGLTLFIVLGALLQSMQELLEPELLMLASSPFLNRGRQVRCLSLAAFLVIAPLVMSYSIILLLSIDIWCVILISNAVMTSIYAISALIQYGISVFESRSKGSWERVDDVTFYLNCGTRGIELLIAKIVALYGMLYVFHNKFPFSATFILVFHIVVNIYKRLANLLRAINARDVAVKKTSRLPKASLEQLKKLNDVCAICFIAMKDDVRITPCRHFFHGTCLRKWFAVKQVCPLCYSDFQIDTNRVRLPSSRDELFTENTENVVEGNKNVYIYRRGAWQREQGTSTARQRLREEHRVHNARDMWPLVVDSEAYESDSSATTEYSVDSSDSPLL</sequence>
<dbReference type="InterPro" id="IPR013083">
    <property type="entry name" value="Znf_RING/FYVE/PHD"/>
</dbReference>
<evidence type="ECO:0000313" key="13">
    <source>
        <dbReference type="Proteomes" id="UP000835052"/>
    </source>
</evidence>
<keyword evidence="2 10" id="KW-0812">Transmembrane</keyword>
<dbReference type="InterPro" id="IPR025754">
    <property type="entry name" value="TRC8_N_dom"/>
</dbReference>
<feature type="transmembrane region" description="Helical" evidence="10">
    <location>
        <begin position="308"/>
        <end position="329"/>
    </location>
</feature>
<dbReference type="InterPro" id="IPR011016">
    <property type="entry name" value="Znf_RING-CH"/>
</dbReference>
<comment type="subcellular location">
    <subcellularLocation>
        <location evidence="1">Membrane</location>
        <topology evidence="1">Multi-pass membrane protein</topology>
    </subcellularLocation>
</comment>
<evidence type="ECO:0000256" key="7">
    <source>
        <dbReference type="ARBA" id="ARBA00023136"/>
    </source>
</evidence>
<organism evidence="12 13">
    <name type="scientific">Caenorhabditis auriculariae</name>
    <dbReference type="NCBI Taxonomy" id="2777116"/>
    <lineage>
        <taxon>Eukaryota</taxon>
        <taxon>Metazoa</taxon>
        <taxon>Ecdysozoa</taxon>
        <taxon>Nematoda</taxon>
        <taxon>Chromadorea</taxon>
        <taxon>Rhabditida</taxon>
        <taxon>Rhabditina</taxon>
        <taxon>Rhabditomorpha</taxon>
        <taxon>Rhabditoidea</taxon>
        <taxon>Rhabditidae</taxon>
        <taxon>Peloderinae</taxon>
        <taxon>Caenorhabditis</taxon>
    </lineage>
</organism>
<keyword evidence="4 8" id="KW-0863">Zinc-finger</keyword>
<dbReference type="GO" id="GO:0012505">
    <property type="term" value="C:endomembrane system"/>
    <property type="evidence" value="ECO:0007669"/>
    <property type="project" value="TreeGrafter"/>
</dbReference>
<feature type="transmembrane region" description="Helical" evidence="10">
    <location>
        <begin position="518"/>
        <end position="537"/>
    </location>
</feature>
<feature type="transmembrane region" description="Helical" evidence="10">
    <location>
        <begin position="446"/>
        <end position="467"/>
    </location>
</feature>
<comment type="caution">
    <text evidence="12">The sequence shown here is derived from an EMBL/GenBank/DDBJ whole genome shotgun (WGS) entry which is preliminary data.</text>
</comment>
<name>A0A8S1GNW4_9PELO</name>
<dbReference type="GO" id="GO:0043161">
    <property type="term" value="P:proteasome-mediated ubiquitin-dependent protein catabolic process"/>
    <property type="evidence" value="ECO:0007669"/>
    <property type="project" value="TreeGrafter"/>
</dbReference>